<protein>
    <recommendedName>
        <fullName evidence="4">Lipoprotein</fullName>
    </recommendedName>
</protein>
<dbReference type="EMBL" id="BPQV01000009">
    <property type="protein sequence ID" value="GJE28236.1"/>
    <property type="molecule type" value="Genomic_DNA"/>
</dbReference>
<reference evidence="2" key="2">
    <citation type="submission" date="2021-08" db="EMBL/GenBank/DDBJ databases">
        <authorList>
            <person name="Tani A."/>
            <person name="Ola A."/>
            <person name="Ogura Y."/>
            <person name="Katsura K."/>
            <person name="Hayashi T."/>
        </authorList>
    </citation>
    <scope>NUCLEOTIDE SEQUENCE</scope>
    <source>
        <strain evidence="2">NBRC 15689</strain>
    </source>
</reference>
<keyword evidence="3" id="KW-1185">Reference proteome</keyword>
<name>A0ABQ4TCY1_METOR</name>
<evidence type="ECO:0000313" key="2">
    <source>
        <dbReference type="EMBL" id="GJE28236.1"/>
    </source>
</evidence>
<feature type="compositionally biased region" description="Basic and acidic residues" evidence="1">
    <location>
        <begin position="103"/>
        <end position="112"/>
    </location>
</feature>
<sequence>MPPKGSAKGSVKGSASSVGFHARHVGAAALLAAGLAGCQALGGGGGVMPESDVGPPPSMRGSVPGQFRTSSVDEDGKPIATTPTRRLDIPKNAGVATRTAETGPRRISRDEIEGAETGPRGSSGGLTPSLTGSGGVGVGGSF</sequence>
<organism evidence="2 3">
    <name type="scientific">Methylobacterium organophilum</name>
    <dbReference type="NCBI Taxonomy" id="410"/>
    <lineage>
        <taxon>Bacteria</taxon>
        <taxon>Pseudomonadati</taxon>
        <taxon>Pseudomonadota</taxon>
        <taxon>Alphaproteobacteria</taxon>
        <taxon>Hyphomicrobiales</taxon>
        <taxon>Methylobacteriaceae</taxon>
        <taxon>Methylobacterium</taxon>
    </lineage>
</organism>
<proteinExistence type="predicted"/>
<evidence type="ECO:0000313" key="3">
    <source>
        <dbReference type="Proteomes" id="UP001055156"/>
    </source>
</evidence>
<evidence type="ECO:0000256" key="1">
    <source>
        <dbReference type="SAM" id="MobiDB-lite"/>
    </source>
</evidence>
<feature type="compositionally biased region" description="Gly residues" evidence="1">
    <location>
        <begin position="132"/>
        <end position="142"/>
    </location>
</feature>
<comment type="caution">
    <text evidence="2">The sequence shown here is derived from an EMBL/GenBank/DDBJ whole genome shotgun (WGS) entry which is preliminary data.</text>
</comment>
<dbReference type="Proteomes" id="UP001055156">
    <property type="component" value="Unassembled WGS sequence"/>
</dbReference>
<evidence type="ECO:0008006" key="4">
    <source>
        <dbReference type="Google" id="ProtNLM"/>
    </source>
</evidence>
<accession>A0ABQ4TCY1</accession>
<reference evidence="2" key="1">
    <citation type="journal article" date="2021" name="Front. Microbiol.">
        <title>Comprehensive Comparative Genomics and Phenotyping of Methylobacterium Species.</title>
        <authorList>
            <person name="Alessa O."/>
            <person name="Ogura Y."/>
            <person name="Fujitani Y."/>
            <person name="Takami H."/>
            <person name="Hayashi T."/>
            <person name="Sahin N."/>
            <person name="Tani A."/>
        </authorList>
    </citation>
    <scope>NUCLEOTIDE SEQUENCE</scope>
    <source>
        <strain evidence="2">NBRC 15689</strain>
    </source>
</reference>
<feature type="region of interest" description="Disordered" evidence="1">
    <location>
        <begin position="40"/>
        <end position="142"/>
    </location>
</feature>
<gene>
    <name evidence="2" type="ORF">LKMONMHP_3103</name>
</gene>